<reference evidence="1 2" key="1">
    <citation type="submission" date="2018-08" db="EMBL/GenBank/DDBJ databases">
        <title>Genome and evolution of the arbuscular mycorrhizal fungus Diversispora epigaea (formerly Glomus versiforme) and its bacterial endosymbionts.</title>
        <authorList>
            <person name="Sun X."/>
            <person name="Fei Z."/>
            <person name="Harrison M."/>
        </authorList>
    </citation>
    <scope>NUCLEOTIDE SEQUENCE [LARGE SCALE GENOMIC DNA]</scope>
    <source>
        <strain evidence="1 2">IT104</strain>
    </source>
</reference>
<dbReference type="EMBL" id="PQFF01000199">
    <property type="protein sequence ID" value="RHZ75425.1"/>
    <property type="molecule type" value="Genomic_DNA"/>
</dbReference>
<dbReference type="Proteomes" id="UP000266861">
    <property type="component" value="Unassembled WGS sequence"/>
</dbReference>
<comment type="caution">
    <text evidence="1">The sequence shown here is derived from an EMBL/GenBank/DDBJ whole genome shotgun (WGS) entry which is preliminary data.</text>
</comment>
<organism evidence="1 2">
    <name type="scientific">Diversispora epigaea</name>
    <dbReference type="NCBI Taxonomy" id="1348612"/>
    <lineage>
        <taxon>Eukaryota</taxon>
        <taxon>Fungi</taxon>
        <taxon>Fungi incertae sedis</taxon>
        <taxon>Mucoromycota</taxon>
        <taxon>Glomeromycotina</taxon>
        <taxon>Glomeromycetes</taxon>
        <taxon>Diversisporales</taxon>
        <taxon>Diversisporaceae</taxon>
        <taxon>Diversispora</taxon>
    </lineage>
</organism>
<sequence length="144" mass="16451">MNVGGVPHRLGIKTGNFDLQYNCLTSFAPLFPIAGKSNYTRSVAHFISIIAQYPQLQQTFRHSASINLTRKNYYYAYDEALETLSVKFIKQNVTENVINEENLKHQIKSAQSERERIDLLFAEYIDNHVKAKNGRAIASRKDAI</sequence>
<dbReference type="AlphaFoldDB" id="A0A397IHW3"/>
<evidence type="ECO:0000313" key="2">
    <source>
        <dbReference type="Proteomes" id="UP000266861"/>
    </source>
</evidence>
<proteinExistence type="predicted"/>
<accession>A0A397IHW3</accession>
<protein>
    <submittedName>
        <fullName evidence="1">Uncharacterized protein</fullName>
    </submittedName>
</protein>
<name>A0A397IHW3_9GLOM</name>
<dbReference type="OrthoDB" id="2383622at2759"/>
<gene>
    <name evidence="1" type="ORF">Glove_214g52</name>
</gene>
<keyword evidence="2" id="KW-1185">Reference proteome</keyword>
<evidence type="ECO:0000313" key="1">
    <source>
        <dbReference type="EMBL" id="RHZ75425.1"/>
    </source>
</evidence>